<accession>A0ABP8JJ19</accession>
<dbReference type="InterPro" id="IPR002937">
    <property type="entry name" value="Amino_oxidase"/>
</dbReference>
<keyword evidence="3" id="KW-1185">Reference proteome</keyword>
<dbReference type="PANTHER" id="PTHR42923:SF3">
    <property type="entry name" value="PROTOPORPHYRINOGEN OXIDASE"/>
    <property type="match status" value="1"/>
</dbReference>
<gene>
    <name evidence="2" type="ORF">GCM10023147_20380</name>
</gene>
<protein>
    <submittedName>
        <fullName evidence="2">Protoporphyrinogen oxidase</fullName>
    </submittedName>
</protein>
<sequence>MMTVAVIGAGISGLVTALRLKQAGCRVTVFESSDRVGGKLRSARLDGMTVDMGAEAFVRRRPEVMDLAAELGLADDIVSPVGRRPAVYADGGLYPFPARQLMGIPADAHEVSVPLAWAPGSDVSLGALVRERLGDEVVGRCVDPMLGGVYSAHADDVSLRAALPALAAELDAGATSLTAAVGAVLARSTATGPVFGAFRSGYQELLDALAAQLEGAILLNAPVPELRPGWMLRGWWFDKVVLAAPPQQVARITRTSFPQLARAVGAIPAANSAIVTLVLPDTVALPDYSGVLVASRQVLTAKAFTLSTQKWGADTRPGPTVRVSLGRLGVSRILDEDDQSIIDVARADLETALGVTAVPVSAAVQRWYEGIPVYTPGHLDRLAEIEAATPPGLVLTGAYFDGVGVAACIAHAEAAAERVLERQAAG</sequence>
<proteinExistence type="predicted"/>
<dbReference type="SUPFAM" id="SSF51905">
    <property type="entry name" value="FAD/NAD(P)-binding domain"/>
    <property type="match status" value="1"/>
</dbReference>
<evidence type="ECO:0000313" key="2">
    <source>
        <dbReference type="EMBL" id="GAA4391468.1"/>
    </source>
</evidence>
<dbReference type="Gene3D" id="3.50.50.60">
    <property type="entry name" value="FAD/NAD(P)-binding domain"/>
    <property type="match status" value="1"/>
</dbReference>
<organism evidence="2 3">
    <name type="scientific">Tsukamurella soli</name>
    <dbReference type="NCBI Taxonomy" id="644556"/>
    <lineage>
        <taxon>Bacteria</taxon>
        <taxon>Bacillati</taxon>
        <taxon>Actinomycetota</taxon>
        <taxon>Actinomycetes</taxon>
        <taxon>Mycobacteriales</taxon>
        <taxon>Tsukamurellaceae</taxon>
        <taxon>Tsukamurella</taxon>
    </lineage>
</organism>
<dbReference type="PANTHER" id="PTHR42923">
    <property type="entry name" value="PROTOPORPHYRINOGEN OXIDASE"/>
    <property type="match status" value="1"/>
</dbReference>
<dbReference type="Pfam" id="PF01593">
    <property type="entry name" value="Amino_oxidase"/>
    <property type="match status" value="1"/>
</dbReference>
<dbReference type="SUPFAM" id="SSF54373">
    <property type="entry name" value="FAD-linked reductases, C-terminal domain"/>
    <property type="match status" value="1"/>
</dbReference>
<evidence type="ECO:0000259" key="1">
    <source>
        <dbReference type="Pfam" id="PF01593"/>
    </source>
</evidence>
<dbReference type="PRINTS" id="PR00419">
    <property type="entry name" value="ADXRDTASE"/>
</dbReference>
<dbReference type="InterPro" id="IPR050464">
    <property type="entry name" value="Zeta_carotene_desat/Oxidored"/>
</dbReference>
<dbReference type="InterPro" id="IPR036188">
    <property type="entry name" value="FAD/NAD-bd_sf"/>
</dbReference>
<feature type="domain" description="Amine oxidase" evidence="1">
    <location>
        <begin position="11"/>
        <end position="420"/>
    </location>
</feature>
<reference evidence="3" key="1">
    <citation type="journal article" date="2019" name="Int. J. Syst. Evol. Microbiol.">
        <title>The Global Catalogue of Microorganisms (GCM) 10K type strain sequencing project: providing services to taxonomists for standard genome sequencing and annotation.</title>
        <authorList>
            <consortium name="The Broad Institute Genomics Platform"/>
            <consortium name="The Broad Institute Genome Sequencing Center for Infectious Disease"/>
            <person name="Wu L."/>
            <person name="Ma J."/>
        </authorList>
    </citation>
    <scope>NUCLEOTIDE SEQUENCE [LARGE SCALE GENOMIC DNA]</scope>
    <source>
        <strain evidence="3">JCM 17688</strain>
    </source>
</reference>
<comment type="caution">
    <text evidence="2">The sequence shown here is derived from an EMBL/GenBank/DDBJ whole genome shotgun (WGS) entry which is preliminary data.</text>
</comment>
<name>A0ABP8JJ19_9ACTN</name>
<dbReference type="Gene3D" id="3.90.660.20">
    <property type="entry name" value="Protoporphyrinogen oxidase, mitochondrial, domain 2"/>
    <property type="match status" value="1"/>
</dbReference>
<dbReference type="EMBL" id="BAABFR010000026">
    <property type="protein sequence ID" value="GAA4391468.1"/>
    <property type="molecule type" value="Genomic_DNA"/>
</dbReference>
<evidence type="ECO:0000313" key="3">
    <source>
        <dbReference type="Proteomes" id="UP001500635"/>
    </source>
</evidence>
<dbReference type="Proteomes" id="UP001500635">
    <property type="component" value="Unassembled WGS sequence"/>
</dbReference>
<dbReference type="Gene3D" id="1.10.3110.10">
    <property type="entry name" value="protoporphyrinogen ix oxidase, domain 3"/>
    <property type="match status" value="1"/>
</dbReference>